<dbReference type="GO" id="GO:0005524">
    <property type="term" value="F:ATP binding"/>
    <property type="evidence" value="ECO:0007669"/>
    <property type="project" value="UniProtKB-KW"/>
</dbReference>
<keyword evidence="6" id="KW-1185">Reference proteome</keyword>
<evidence type="ECO:0000256" key="1">
    <source>
        <dbReference type="ARBA" id="ARBA00022448"/>
    </source>
</evidence>
<keyword evidence="2" id="KW-0547">Nucleotide-binding</keyword>
<dbReference type="CDD" id="cd03230">
    <property type="entry name" value="ABC_DR_subfamily_A"/>
    <property type="match status" value="1"/>
</dbReference>
<evidence type="ECO:0000256" key="3">
    <source>
        <dbReference type="ARBA" id="ARBA00022840"/>
    </source>
</evidence>
<dbReference type="InterPro" id="IPR003439">
    <property type="entry name" value="ABC_transporter-like_ATP-bd"/>
</dbReference>
<keyword evidence="1" id="KW-0813">Transport</keyword>
<proteinExistence type="predicted"/>
<name>A0ABX8LJY4_9BACT</name>
<evidence type="ECO:0000259" key="4">
    <source>
        <dbReference type="PROSITE" id="PS50893"/>
    </source>
</evidence>
<sequence>MNPLEIDRLSKTYRGKRLAKVAALSDLSLQVGSGEVFGFLGPNGAGKSTTIKSIMGFIRPDAGTVTLFGKPVQDPASHLRVGYLPENPSFYDFLSAREYLRFVGRAFGMDAGAIASRSAQLLELLDLAGAADRPMRGYSKGMVQRLGLAQAMLHDPDLYILDEPMSGLDPVGRSLVKEIIRDLKRRGKTVFFSTHITADVEVVCDRVGIVVGGRLRAIDSVANILQSGLEGYLLQVTRGGAQEELQVEKAQLQQVLSDLVAAGATIDRIEPQRKDMEAFLLEILAHQHDDRA</sequence>
<protein>
    <submittedName>
        <fullName evidence="5">ABC transporter ATP-binding protein</fullName>
    </submittedName>
</protein>
<evidence type="ECO:0000313" key="5">
    <source>
        <dbReference type="EMBL" id="QXE92343.1"/>
    </source>
</evidence>
<dbReference type="PROSITE" id="PS50893">
    <property type="entry name" value="ABC_TRANSPORTER_2"/>
    <property type="match status" value="1"/>
</dbReference>
<dbReference type="InterPro" id="IPR051782">
    <property type="entry name" value="ABC_Transporter_VariousFunc"/>
</dbReference>
<reference evidence="5 6" key="1">
    <citation type="submission" date="2021-06" db="EMBL/GenBank/DDBJ databases">
        <title>Gemonas diversity in paddy soil.</title>
        <authorList>
            <person name="Liu G."/>
        </authorList>
    </citation>
    <scope>NUCLEOTIDE SEQUENCE [LARGE SCALE GENOMIC DNA]</scope>
    <source>
        <strain evidence="5 6">RG2</strain>
    </source>
</reference>
<evidence type="ECO:0000313" key="6">
    <source>
        <dbReference type="Proteomes" id="UP000683559"/>
    </source>
</evidence>
<dbReference type="SMART" id="SM00382">
    <property type="entry name" value="AAA"/>
    <property type="match status" value="1"/>
</dbReference>
<accession>A0ABX8LJY4</accession>
<feature type="domain" description="ABC transporter" evidence="4">
    <location>
        <begin position="4"/>
        <end position="237"/>
    </location>
</feature>
<dbReference type="PANTHER" id="PTHR42939">
    <property type="entry name" value="ABC TRANSPORTER ATP-BINDING PROTEIN ALBC-RELATED"/>
    <property type="match status" value="1"/>
</dbReference>
<gene>
    <name evidence="5" type="ORF">KP001_07425</name>
</gene>
<dbReference type="Proteomes" id="UP000683559">
    <property type="component" value="Chromosome"/>
</dbReference>
<dbReference type="RefSeq" id="WP_217288897.1">
    <property type="nucleotide sequence ID" value="NZ_CP077683.1"/>
</dbReference>
<dbReference type="InterPro" id="IPR003593">
    <property type="entry name" value="AAA+_ATPase"/>
</dbReference>
<dbReference type="EMBL" id="CP077683">
    <property type="protein sequence ID" value="QXE92343.1"/>
    <property type="molecule type" value="Genomic_DNA"/>
</dbReference>
<evidence type="ECO:0000256" key="2">
    <source>
        <dbReference type="ARBA" id="ARBA00022741"/>
    </source>
</evidence>
<organism evidence="5 6">
    <name type="scientific">Geomonas subterranea</name>
    <dbReference type="NCBI Taxonomy" id="2847989"/>
    <lineage>
        <taxon>Bacteria</taxon>
        <taxon>Pseudomonadati</taxon>
        <taxon>Thermodesulfobacteriota</taxon>
        <taxon>Desulfuromonadia</taxon>
        <taxon>Geobacterales</taxon>
        <taxon>Geobacteraceae</taxon>
        <taxon>Geomonas</taxon>
    </lineage>
</organism>
<keyword evidence="3 5" id="KW-0067">ATP-binding</keyword>
<dbReference type="PANTHER" id="PTHR42939:SF1">
    <property type="entry name" value="ABC TRANSPORTER ATP-BINDING PROTEIN ALBC-RELATED"/>
    <property type="match status" value="1"/>
</dbReference>
<dbReference type="Pfam" id="PF00005">
    <property type="entry name" value="ABC_tran"/>
    <property type="match status" value="1"/>
</dbReference>